<dbReference type="Gene3D" id="3.90.640.10">
    <property type="entry name" value="Actin, Chain A, domain 4"/>
    <property type="match status" value="1"/>
</dbReference>
<dbReference type="GO" id="GO:0005524">
    <property type="term" value="F:ATP binding"/>
    <property type="evidence" value="ECO:0007669"/>
    <property type="project" value="UniProtKB-KW"/>
</dbReference>
<organism evidence="4 5">
    <name type="scientific">Adhaeribacter rhizoryzae</name>
    <dbReference type="NCBI Taxonomy" id="2607907"/>
    <lineage>
        <taxon>Bacteria</taxon>
        <taxon>Pseudomonadati</taxon>
        <taxon>Bacteroidota</taxon>
        <taxon>Cytophagia</taxon>
        <taxon>Cytophagales</taxon>
        <taxon>Hymenobacteraceae</taxon>
        <taxon>Adhaeribacter</taxon>
    </lineage>
</organism>
<name>A0A5M6DLM7_9BACT</name>
<evidence type="ECO:0000256" key="1">
    <source>
        <dbReference type="ARBA" id="ARBA00022741"/>
    </source>
</evidence>
<dbReference type="AlphaFoldDB" id="A0A5M6DLM7"/>
<keyword evidence="5" id="KW-1185">Reference proteome</keyword>
<dbReference type="InterPro" id="IPR029047">
    <property type="entry name" value="HSP70_peptide-bd_sf"/>
</dbReference>
<keyword evidence="3" id="KW-0802">TPR repeat</keyword>
<reference evidence="4 5" key="1">
    <citation type="submission" date="2019-09" db="EMBL/GenBank/DDBJ databases">
        <title>Genome sequence and assembly of Adhaeribacter sp.</title>
        <authorList>
            <person name="Chhetri G."/>
        </authorList>
    </citation>
    <scope>NUCLEOTIDE SEQUENCE [LARGE SCALE GENOMIC DNA]</scope>
    <source>
        <strain evidence="4 5">DK36</strain>
    </source>
</reference>
<dbReference type="GO" id="GO:0140662">
    <property type="term" value="F:ATP-dependent protein folding chaperone"/>
    <property type="evidence" value="ECO:0007669"/>
    <property type="project" value="InterPro"/>
</dbReference>
<evidence type="ECO:0000256" key="2">
    <source>
        <dbReference type="ARBA" id="ARBA00022840"/>
    </source>
</evidence>
<dbReference type="SUPFAM" id="SSF100920">
    <property type="entry name" value="Heat shock protein 70kD (HSP70), peptide-binding domain"/>
    <property type="match status" value="1"/>
</dbReference>
<dbReference type="InterPro" id="IPR011990">
    <property type="entry name" value="TPR-like_helical_dom_sf"/>
</dbReference>
<feature type="repeat" description="TPR" evidence="3">
    <location>
        <begin position="651"/>
        <end position="684"/>
    </location>
</feature>
<sequence length="809" mass="90067">MPTNISVQSLFPALKYDNLSTPSVNLSNKTFIGIDFGTSTTVVTIATLGSGEKGLSTEAIWLNQKLVDGTVMSSEKIPTVVAWYNEQLLVGEGASDLKYVLKKGVNVWYSFKMELGEDLGPKYFNSELNKSSKYTIQTPKDAAKVFFTYLKAQIDRYIASKNLPTHIQYAVSIPASFEANQRKELVQALEQNGISVNKQALIDEPNAAFLSYVQQSSATGQALKLPDNYNLNVLVFDFGAGTCDVSILEIGKDHQGIYSKNLSISKFEKLGGDDIDRYLVLEYLLPQLWIENGLTKKDFRTPEINKSLVPKLLKAAEQLKIMICNTVGLQMSERILPATAVSTTTVSLGYSIEIDTSKGLLTLTEPKLTYKQFADAMAVFTKVGNQRSTTKGIGQDEFISVYNPIYSALNKANLPKNDVDYVLFIGGSSKNPYIQASLKDYFPESELLIPNDLQTHVSAGAAIHSLVYNGFNKNIIQPITSEPILVITKDETPKVILRAGTTIPCDLIVIDDLVTHTDGQQAIELPVCLGNTSKLLYNIKIVSGDPLGFKKNTAVRLELEVNSDKVLHARASAAGQMVIVEPINPFANKDLTAEERIVLKAERQANVEAEMNGGKPTKDGLKVLFKAYERVENYLRAAETLELLNQLYPQNSNFNYLGVLYSSAGYDDKALEYYEQAFEKDKDATVAFNYAYKLKHKDQLKFKEILEESIELDPEKPHSLYELGSLYKTEGNPEGVKMIQKAFDIWKKEYDTNQLSRNNYGWLSSAAEKLNMKDFAQQVREAAPRFKGDSLYNSENLTQTAVENKLKKV</sequence>
<keyword evidence="1" id="KW-0547">Nucleotide-binding</keyword>
<dbReference type="Gene3D" id="1.25.40.10">
    <property type="entry name" value="Tetratricopeptide repeat domain"/>
    <property type="match status" value="1"/>
</dbReference>
<evidence type="ECO:0000256" key="3">
    <source>
        <dbReference type="PROSITE-ProRule" id="PRU00339"/>
    </source>
</evidence>
<dbReference type="Proteomes" id="UP000323426">
    <property type="component" value="Unassembled WGS sequence"/>
</dbReference>
<comment type="caution">
    <text evidence="4">The sequence shown here is derived from an EMBL/GenBank/DDBJ whole genome shotgun (WGS) entry which is preliminary data.</text>
</comment>
<dbReference type="Gene3D" id="3.30.420.40">
    <property type="match status" value="4"/>
</dbReference>
<dbReference type="SUPFAM" id="SSF48452">
    <property type="entry name" value="TPR-like"/>
    <property type="match status" value="1"/>
</dbReference>
<protein>
    <submittedName>
        <fullName evidence="4">Hsp70 family protein</fullName>
    </submittedName>
</protein>
<dbReference type="RefSeq" id="WP_150087485.1">
    <property type="nucleotide sequence ID" value="NZ_VWSF01000003.1"/>
</dbReference>
<dbReference type="PROSITE" id="PS50005">
    <property type="entry name" value="TPR"/>
    <property type="match status" value="1"/>
</dbReference>
<proteinExistence type="predicted"/>
<evidence type="ECO:0000313" key="4">
    <source>
        <dbReference type="EMBL" id="KAA5548353.1"/>
    </source>
</evidence>
<dbReference type="InterPro" id="IPR013126">
    <property type="entry name" value="Hsp_70_fam"/>
</dbReference>
<dbReference type="InterPro" id="IPR043129">
    <property type="entry name" value="ATPase_NBD"/>
</dbReference>
<dbReference type="PANTHER" id="PTHR19375">
    <property type="entry name" value="HEAT SHOCK PROTEIN 70KDA"/>
    <property type="match status" value="1"/>
</dbReference>
<dbReference type="SUPFAM" id="SSF53067">
    <property type="entry name" value="Actin-like ATPase domain"/>
    <property type="match status" value="2"/>
</dbReference>
<evidence type="ECO:0000313" key="5">
    <source>
        <dbReference type="Proteomes" id="UP000323426"/>
    </source>
</evidence>
<dbReference type="InterPro" id="IPR019734">
    <property type="entry name" value="TPR_rpt"/>
</dbReference>
<keyword evidence="2" id="KW-0067">ATP-binding</keyword>
<dbReference type="EMBL" id="VWSF01000003">
    <property type="protein sequence ID" value="KAA5548353.1"/>
    <property type="molecule type" value="Genomic_DNA"/>
</dbReference>
<accession>A0A5M6DLM7</accession>
<dbReference type="Pfam" id="PF00012">
    <property type="entry name" value="HSP70"/>
    <property type="match status" value="2"/>
</dbReference>
<gene>
    <name evidence="4" type="ORF">F0145_06405</name>
</gene>